<dbReference type="PROSITE" id="PS51257">
    <property type="entry name" value="PROKAR_LIPOPROTEIN"/>
    <property type="match status" value="1"/>
</dbReference>
<comment type="caution">
    <text evidence="4">The sequence shown here is derived from an EMBL/GenBank/DDBJ whole genome shotgun (WGS) entry which is preliminary data.</text>
</comment>
<dbReference type="Gene3D" id="3.90.1300.10">
    <property type="entry name" value="Amidase signature (AS) domain"/>
    <property type="match status" value="1"/>
</dbReference>
<organism evidence="4 5">
    <name type="scientific">Hyphococcus aureus</name>
    <dbReference type="NCBI Taxonomy" id="2666033"/>
    <lineage>
        <taxon>Bacteria</taxon>
        <taxon>Pseudomonadati</taxon>
        <taxon>Pseudomonadota</taxon>
        <taxon>Alphaproteobacteria</taxon>
        <taxon>Parvularculales</taxon>
        <taxon>Parvularculaceae</taxon>
        <taxon>Hyphococcus</taxon>
    </lineage>
</organism>
<dbReference type="InterPro" id="IPR023631">
    <property type="entry name" value="Amidase_dom"/>
</dbReference>
<dbReference type="Proteomes" id="UP001596116">
    <property type="component" value="Unassembled WGS sequence"/>
</dbReference>
<accession>A0ABW1KTG7</accession>
<feature type="region of interest" description="Disordered" evidence="2">
    <location>
        <begin position="218"/>
        <end position="241"/>
    </location>
</feature>
<dbReference type="PANTHER" id="PTHR11895">
    <property type="entry name" value="TRANSAMIDASE"/>
    <property type="match status" value="1"/>
</dbReference>
<comment type="similarity">
    <text evidence="1">Belongs to the amidase family.</text>
</comment>
<dbReference type="SUPFAM" id="SSF75304">
    <property type="entry name" value="Amidase signature (AS) enzymes"/>
    <property type="match status" value="1"/>
</dbReference>
<dbReference type="InterPro" id="IPR036928">
    <property type="entry name" value="AS_sf"/>
</dbReference>
<dbReference type="PROSITE" id="PS00571">
    <property type="entry name" value="AMIDASES"/>
    <property type="match status" value="1"/>
</dbReference>
<keyword evidence="4" id="KW-0378">Hydrolase</keyword>
<feature type="domain" description="Amidase" evidence="3">
    <location>
        <begin position="57"/>
        <end position="472"/>
    </location>
</feature>
<dbReference type="RefSeq" id="WP_379880793.1">
    <property type="nucleotide sequence ID" value="NZ_JBHPON010000001.1"/>
</dbReference>
<dbReference type="Pfam" id="PF01425">
    <property type="entry name" value="Amidase"/>
    <property type="match status" value="1"/>
</dbReference>
<evidence type="ECO:0000259" key="3">
    <source>
        <dbReference type="Pfam" id="PF01425"/>
    </source>
</evidence>
<proteinExistence type="inferred from homology"/>
<sequence length="494" mass="51272">MSLSRRHLMQSGGLGAMLLTAAGACSRPDQAASNDLAELDAVETAARINSGETSAVEVVGGAIERAERINKKINAVATETYDAAREGAANVSGVMAGVPTFIKDLYDVTDVPSGFGSRAFPGYVGGEQLPFVTGFLNLGVVSLGKSTTPEFGLTATTESIATGKTRNPWNLDHSTGGSSGGAAALVASGVVPIAHATDGGGSIRIPASCCGTVGLKVSRGRTPRGEPSDMPLSLSTHGVESRTMRDTAAVSAAMALPSSTSGLAPLDLVTAPLKERLRIAVVTKGADDGFVADPAVMAATQSVAALCADLGHHVEETVFPVGAGFSADFSLYWAAIADQVMTSWEQATGMPRNGLAFEPFTLGLANVFEENKADFQGALERLFGVEALMAEFHQNYDVILSPVVRTPPPEIGYFDGALDYDTLIERLTGYVQYTPLYNVSGAPAISLPLSMSPDGLPIGAMFGAAKGREDLLIGLGFEMEEARPWAGRHPAVFG</sequence>
<name>A0ABW1KTG7_9PROT</name>
<evidence type="ECO:0000256" key="2">
    <source>
        <dbReference type="SAM" id="MobiDB-lite"/>
    </source>
</evidence>
<gene>
    <name evidence="4" type="ORF">ACFMB1_00095</name>
</gene>
<evidence type="ECO:0000313" key="4">
    <source>
        <dbReference type="EMBL" id="MFC6033921.1"/>
    </source>
</evidence>
<dbReference type="InterPro" id="IPR020556">
    <property type="entry name" value="Amidase_CS"/>
</dbReference>
<protein>
    <submittedName>
        <fullName evidence="4">Amidase</fullName>
        <ecNumber evidence="4">3.5.1.4</ecNumber>
    </submittedName>
</protein>
<dbReference type="PANTHER" id="PTHR11895:SF7">
    <property type="entry name" value="GLUTAMYL-TRNA(GLN) AMIDOTRANSFERASE SUBUNIT A, MITOCHONDRIAL"/>
    <property type="match status" value="1"/>
</dbReference>
<reference evidence="4 5" key="1">
    <citation type="submission" date="2024-09" db="EMBL/GenBank/DDBJ databases">
        <authorList>
            <person name="Zhang Z.-H."/>
        </authorList>
    </citation>
    <scope>NUCLEOTIDE SEQUENCE [LARGE SCALE GENOMIC DNA]</scope>
    <source>
        <strain evidence="4 5">HHTR114</strain>
    </source>
</reference>
<dbReference type="InterPro" id="IPR006311">
    <property type="entry name" value="TAT_signal"/>
</dbReference>
<dbReference type="PROSITE" id="PS51318">
    <property type="entry name" value="TAT"/>
    <property type="match status" value="1"/>
</dbReference>
<evidence type="ECO:0000313" key="5">
    <source>
        <dbReference type="Proteomes" id="UP001596116"/>
    </source>
</evidence>
<dbReference type="NCBIfam" id="NF005899">
    <property type="entry name" value="PRK07869.1"/>
    <property type="match status" value="1"/>
</dbReference>
<dbReference type="EMBL" id="JBHPON010000001">
    <property type="protein sequence ID" value="MFC6033921.1"/>
    <property type="molecule type" value="Genomic_DNA"/>
</dbReference>
<keyword evidence="5" id="KW-1185">Reference proteome</keyword>
<dbReference type="EC" id="3.5.1.4" evidence="4"/>
<dbReference type="InterPro" id="IPR000120">
    <property type="entry name" value="Amidase"/>
</dbReference>
<evidence type="ECO:0000256" key="1">
    <source>
        <dbReference type="ARBA" id="ARBA00009199"/>
    </source>
</evidence>
<dbReference type="GO" id="GO:0004040">
    <property type="term" value="F:amidase activity"/>
    <property type="evidence" value="ECO:0007669"/>
    <property type="project" value="UniProtKB-EC"/>
</dbReference>